<evidence type="ECO:0000313" key="2">
    <source>
        <dbReference type="Proteomes" id="UP001150924"/>
    </source>
</evidence>
<protein>
    <submittedName>
        <fullName evidence="1">Uncharacterized protein</fullName>
    </submittedName>
</protein>
<sequence length="156" mass="16949">MGSDYQRIKISEVVDDLIVLEVTECHPDMAAVGWLLSGKTRDVDPATPLTVGPIPAAMASLARTFAAQLLTEYGDSDFKAAACRQSDEHEDGHQADTFIADVAVRALEPLARANDRGWLYRATLAIRLADPALARGFQLGDAYVARACPNGEWYLD</sequence>
<name>A0A9X3ELD5_9BACT</name>
<comment type="caution">
    <text evidence="1">The sequence shown here is derived from an EMBL/GenBank/DDBJ whole genome shotgun (WGS) entry which is preliminary data.</text>
</comment>
<proteinExistence type="predicted"/>
<gene>
    <name evidence="1" type="ORF">OV079_11630</name>
</gene>
<dbReference type="Proteomes" id="UP001150924">
    <property type="component" value="Unassembled WGS sequence"/>
</dbReference>
<keyword evidence="2" id="KW-1185">Reference proteome</keyword>
<dbReference type="EMBL" id="JAPNKE010000002">
    <property type="protein sequence ID" value="MCY1006199.1"/>
    <property type="molecule type" value="Genomic_DNA"/>
</dbReference>
<reference evidence="1" key="1">
    <citation type="submission" date="2022-11" db="EMBL/GenBank/DDBJ databases">
        <title>Minimal conservation of predation-associated metabolite biosynthetic gene clusters underscores biosynthetic potential of Myxococcota including descriptions for ten novel species: Archangium lansinium sp. nov., Myxococcus landrumus sp. nov., Nannocystis bai.</title>
        <authorList>
            <person name="Ahearne A."/>
            <person name="Stevens C."/>
            <person name="Phillips K."/>
        </authorList>
    </citation>
    <scope>NUCLEOTIDE SEQUENCE</scope>
    <source>
        <strain evidence="1">Na p29</strain>
    </source>
</reference>
<dbReference type="AlphaFoldDB" id="A0A9X3ELD5"/>
<organism evidence="1 2">
    <name type="scientific">Nannocystis pusilla</name>
    <dbReference type="NCBI Taxonomy" id="889268"/>
    <lineage>
        <taxon>Bacteria</taxon>
        <taxon>Pseudomonadati</taxon>
        <taxon>Myxococcota</taxon>
        <taxon>Polyangia</taxon>
        <taxon>Nannocystales</taxon>
        <taxon>Nannocystaceae</taxon>
        <taxon>Nannocystis</taxon>
    </lineage>
</organism>
<evidence type="ECO:0000313" key="1">
    <source>
        <dbReference type="EMBL" id="MCY1006199.1"/>
    </source>
</evidence>
<accession>A0A9X3ELD5</accession>
<dbReference type="RefSeq" id="WP_267768257.1">
    <property type="nucleotide sequence ID" value="NZ_JAPNKE010000002.1"/>
</dbReference>